<dbReference type="GO" id="GO:0005524">
    <property type="term" value="F:ATP binding"/>
    <property type="evidence" value="ECO:0007669"/>
    <property type="project" value="UniProtKB-KW"/>
</dbReference>
<dbReference type="InterPro" id="IPR036890">
    <property type="entry name" value="HATPase_C_sf"/>
</dbReference>
<dbReference type="FunCoup" id="A0A263D473">
    <property type="interactions" value="2"/>
</dbReference>
<dbReference type="OrthoDB" id="3694612at2"/>
<evidence type="ECO:0000313" key="2">
    <source>
        <dbReference type="Proteomes" id="UP000242444"/>
    </source>
</evidence>
<dbReference type="EMBL" id="NKYE01000005">
    <property type="protein sequence ID" value="OZM73263.1"/>
    <property type="molecule type" value="Genomic_DNA"/>
</dbReference>
<comment type="caution">
    <text evidence="1">The sequence shown here is derived from an EMBL/GenBank/DDBJ whole genome shotgun (WGS) entry which is preliminary data.</text>
</comment>
<dbReference type="Gene3D" id="3.30.565.10">
    <property type="entry name" value="Histidine kinase-like ATPase, C-terminal domain"/>
    <property type="match status" value="1"/>
</dbReference>
<proteinExistence type="predicted"/>
<keyword evidence="1" id="KW-0547">Nucleotide-binding</keyword>
<keyword evidence="1" id="KW-0067">ATP-binding</keyword>
<evidence type="ECO:0000313" key="1">
    <source>
        <dbReference type="EMBL" id="OZM73263.1"/>
    </source>
</evidence>
<name>A0A263D473_9PSEU</name>
<dbReference type="AlphaFoldDB" id="A0A263D473"/>
<gene>
    <name evidence="1" type="ORF">CFN78_10390</name>
</gene>
<reference evidence="1 2" key="1">
    <citation type="submission" date="2017-07" db="EMBL/GenBank/DDBJ databases">
        <title>Amycolatopsis antarcticus sp. nov., isolated from the surface of an Antarcticus brown macroalga.</title>
        <authorList>
            <person name="Wang J."/>
            <person name="Leiva S."/>
            <person name="Huang J."/>
            <person name="Huang Y."/>
        </authorList>
    </citation>
    <scope>NUCLEOTIDE SEQUENCE [LARGE SCALE GENOMIC DNA]</scope>
    <source>
        <strain evidence="1 2">AU-G6</strain>
    </source>
</reference>
<keyword evidence="2" id="KW-1185">Reference proteome</keyword>
<dbReference type="RefSeq" id="WP_094862516.1">
    <property type="nucleotide sequence ID" value="NZ_NKYE01000005.1"/>
</dbReference>
<dbReference type="InParanoid" id="A0A263D473"/>
<dbReference type="Proteomes" id="UP000242444">
    <property type="component" value="Unassembled WGS sequence"/>
</dbReference>
<sequence length="143" mass="15358">MFETESPLASGIGARDDIELRLGADLVHLPIIRSVAGSIAIRADFDLDAVADLRLAIDEAASTLIARAMPGTTLVCRFAADEDTLRFTGEARSADEQPPSTGSFGWRVLTTLADTARTWVELGDAEGHHMHIELSKRKKAAEG</sequence>
<accession>A0A263D473</accession>
<organism evidence="1 2">
    <name type="scientific">Amycolatopsis antarctica</name>
    <dbReference type="NCBI Taxonomy" id="1854586"/>
    <lineage>
        <taxon>Bacteria</taxon>
        <taxon>Bacillati</taxon>
        <taxon>Actinomycetota</taxon>
        <taxon>Actinomycetes</taxon>
        <taxon>Pseudonocardiales</taxon>
        <taxon>Pseudonocardiaceae</taxon>
        <taxon>Amycolatopsis</taxon>
    </lineage>
</organism>
<protein>
    <submittedName>
        <fullName evidence="1">ATP-binding protein</fullName>
    </submittedName>
</protein>